<sequence>MDPYLPRNLFRDSTGRSQGCVLMRGAVRKWWVGGWSDRHSPISHSLVPERVGQLVPVSLGRGAPGPVGLRSPGSTQSHTHTAEQGGVGQSLTS</sequence>
<name>A0AAD7W2D0_9TELE</name>
<organism evidence="2 3">
    <name type="scientific">Aldrovandia affinis</name>
    <dbReference type="NCBI Taxonomy" id="143900"/>
    <lineage>
        <taxon>Eukaryota</taxon>
        <taxon>Metazoa</taxon>
        <taxon>Chordata</taxon>
        <taxon>Craniata</taxon>
        <taxon>Vertebrata</taxon>
        <taxon>Euteleostomi</taxon>
        <taxon>Actinopterygii</taxon>
        <taxon>Neopterygii</taxon>
        <taxon>Teleostei</taxon>
        <taxon>Notacanthiformes</taxon>
        <taxon>Halosauridae</taxon>
        <taxon>Aldrovandia</taxon>
    </lineage>
</organism>
<protein>
    <submittedName>
        <fullName evidence="2">Uncharacterized protein</fullName>
    </submittedName>
</protein>
<gene>
    <name evidence="2" type="ORF">AAFF_G00265700</name>
</gene>
<feature type="region of interest" description="Disordered" evidence="1">
    <location>
        <begin position="58"/>
        <end position="93"/>
    </location>
</feature>
<keyword evidence="3" id="KW-1185">Reference proteome</keyword>
<dbReference type="AlphaFoldDB" id="A0AAD7W2D0"/>
<reference evidence="2" key="1">
    <citation type="journal article" date="2023" name="Science">
        <title>Genome structures resolve the early diversification of teleost fishes.</title>
        <authorList>
            <person name="Parey E."/>
            <person name="Louis A."/>
            <person name="Montfort J."/>
            <person name="Bouchez O."/>
            <person name="Roques C."/>
            <person name="Iampietro C."/>
            <person name="Lluch J."/>
            <person name="Castinel A."/>
            <person name="Donnadieu C."/>
            <person name="Desvignes T."/>
            <person name="Floi Bucao C."/>
            <person name="Jouanno E."/>
            <person name="Wen M."/>
            <person name="Mejri S."/>
            <person name="Dirks R."/>
            <person name="Jansen H."/>
            <person name="Henkel C."/>
            <person name="Chen W.J."/>
            <person name="Zahm M."/>
            <person name="Cabau C."/>
            <person name="Klopp C."/>
            <person name="Thompson A.W."/>
            <person name="Robinson-Rechavi M."/>
            <person name="Braasch I."/>
            <person name="Lecointre G."/>
            <person name="Bobe J."/>
            <person name="Postlethwait J.H."/>
            <person name="Berthelot C."/>
            <person name="Roest Crollius H."/>
            <person name="Guiguen Y."/>
        </authorList>
    </citation>
    <scope>NUCLEOTIDE SEQUENCE</scope>
    <source>
        <strain evidence="2">NC1722</strain>
    </source>
</reference>
<dbReference type="EMBL" id="JAINUG010000363">
    <property type="protein sequence ID" value="KAJ8373382.1"/>
    <property type="molecule type" value="Genomic_DNA"/>
</dbReference>
<evidence type="ECO:0000313" key="2">
    <source>
        <dbReference type="EMBL" id="KAJ8373382.1"/>
    </source>
</evidence>
<proteinExistence type="predicted"/>
<dbReference type="Proteomes" id="UP001221898">
    <property type="component" value="Unassembled WGS sequence"/>
</dbReference>
<evidence type="ECO:0000256" key="1">
    <source>
        <dbReference type="SAM" id="MobiDB-lite"/>
    </source>
</evidence>
<evidence type="ECO:0000313" key="3">
    <source>
        <dbReference type="Proteomes" id="UP001221898"/>
    </source>
</evidence>
<accession>A0AAD7W2D0</accession>
<comment type="caution">
    <text evidence="2">The sequence shown here is derived from an EMBL/GenBank/DDBJ whole genome shotgun (WGS) entry which is preliminary data.</text>
</comment>